<evidence type="ECO:0000313" key="2">
    <source>
        <dbReference type="Proteomes" id="UP000176609"/>
    </source>
</evidence>
<gene>
    <name evidence="1" type="ORF">A2960_03005</name>
</gene>
<dbReference type="EMBL" id="MFJR01000007">
    <property type="protein sequence ID" value="OGG27084.1"/>
    <property type="molecule type" value="Genomic_DNA"/>
</dbReference>
<proteinExistence type="predicted"/>
<sequence length="91" mass="9106">MIASQNHYTLKIITVYFGVGVGVELGFAGVGEIVGETLLVGVTSFVGVTDTLILGEGEATLTEVGASVGDFFIFGVADGVEVGVVSPGVGV</sequence>
<protein>
    <submittedName>
        <fullName evidence="1">Uncharacterized protein</fullName>
    </submittedName>
</protein>
<organism evidence="1 2">
    <name type="scientific">Candidatus Gottesmanbacteria bacterium RIFCSPLOWO2_01_FULL_39_12b</name>
    <dbReference type="NCBI Taxonomy" id="1798388"/>
    <lineage>
        <taxon>Bacteria</taxon>
        <taxon>Candidatus Gottesmaniibacteriota</taxon>
    </lineage>
</organism>
<name>A0A1F6AQW5_9BACT</name>
<accession>A0A1F6AQW5</accession>
<reference evidence="1 2" key="1">
    <citation type="journal article" date="2016" name="Nat. Commun.">
        <title>Thousands of microbial genomes shed light on interconnected biogeochemical processes in an aquifer system.</title>
        <authorList>
            <person name="Anantharaman K."/>
            <person name="Brown C.T."/>
            <person name="Hug L.A."/>
            <person name="Sharon I."/>
            <person name="Castelle C.J."/>
            <person name="Probst A.J."/>
            <person name="Thomas B.C."/>
            <person name="Singh A."/>
            <person name="Wilkins M.J."/>
            <person name="Karaoz U."/>
            <person name="Brodie E.L."/>
            <person name="Williams K.H."/>
            <person name="Hubbard S.S."/>
            <person name="Banfield J.F."/>
        </authorList>
    </citation>
    <scope>NUCLEOTIDE SEQUENCE [LARGE SCALE GENOMIC DNA]</scope>
</reference>
<comment type="caution">
    <text evidence="1">The sequence shown here is derived from an EMBL/GenBank/DDBJ whole genome shotgun (WGS) entry which is preliminary data.</text>
</comment>
<evidence type="ECO:0000313" key="1">
    <source>
        <dbReference type="EMBL" id="OGG27084.1"/>
    </source>
</evidence>
<dbReference type="Proteomes" id="UP000176609">
    <property type="component" value="Unassembled WGS sequence"/>
</dbReference>
<dbReference type="AlphaFoldDB" id="A0A1F6AQW5"/>